<dbReference type="PANTHER" id="PTHR31480">
    <property type="entry name" value="BIFUNCTIONAL LYCOPENE CYCLASE/PHYTOENE SYNTHASE"/>
    <property type="match status" value="1"/>
</dbReference>
<dbReference type="SFLD" id="SFLDS00005">
    <property type="entry name" value="Isoprenoid_Synthase_Type_I"/>
    <property type="match status" value="1"/>
</dbReference>
<protein>
    <submittedName>
        <fullName evidence="3">Squalene/phytoene synthase family protein</fullName>
    </submittedName>
</protein>
<dbReference type="Proteomes" id="UP001323798">
    <property type="component" value="Chromosome"/>
</dbReference>
<dbReference type="InterPro" id="IPR002060">
    <property type="entry name" value="Squ/phyt_synthse"/>
</dbReference>
<evidence type="ECO:0000313" key="4">
    <source>
        <dbReference type="Proteomes" id="UP001323798"/>
    </source>
</evidence>
<comment type="pathway">
    <text evidence="1">Carotenoid biosynthesis; phytoene biosynthesis.</text>
</comment>
<evidence type="ECO:0000256" key="1">
    <source>
        <dbReference type="ARBA" id="ARBA00004684"/>
    </source>
</evidence>
<dbReference type="SUPFAM" id="SSF48576">
    <property type="entry name" value="Terpenoid synthases"/>
    <property type="match status" value="1"/>
</dbReference>
<dbReference type="PROSITE" id="PS01045">
    <property type="entry name" value="SQUALEN_PHYTOEN_SYN_2"/>
    <property type="match status" value="1"/>
</dbReference>
<evidence type="ECO:0000313" key="3">
    <source>
        <dbReference type="EMBL" id="WPR88964.1"/>
    </source>
</evidence>
<gene>
    <name evidence="3" type="ORF">SM116_14520</name>
</gene>
<accession>A0ABZ0SI44</accession>
<dbReference type="Pfam" id="PF00494">
    <property type="entry name" value="SQS_PSY"/>
    <property type="match status" value="1"/>
</dbReference>
<evidence type="ECO:0000256" key="2">
    <source>
        <dbReference type="ARBA" id="ARBA00022679"/>
    </source>
</evidence>
<dbReference type="SFLD" id="SFLDG01212">
    <property type="entry name" value="Phytoene_synthase_like"/>
    <property type="match status" value="1"/>
</dbReference>
<dbReference type="RefSeq" id="WP_320941681.1">
    <property type="nucleotide sequence ID" value="NZ_BAABEU010000008.1"/>
</dbReference>
<dbReference type="EMBL" id="CP139368">
    <property type="protein sequence ID" value="WPR88964.1"/>
    <property type="molecule type" value="Genomic_DNA"/>
</dbReference>
<proteinExistence type="predicted"/>
<dbReference type="InterPro" id="IPR008949">
    <property type="entry name" value="Isoprenoid_synthase_dom_sf"/>
</dbReference>
<dbReference type="InterPro" id="IPR044843">
    <property type="entry name" value="Trans_IPPS_bact-type"/>
</dbReference>
<dbReference type="Gene3D" id="1.10.600.10">
    <property type="entry name" value="Farnesyl Diphosphate Synthase"/>
    <property type="match status" value="1"/>
</dbReference>
<sequence>MSASDTAPVTDLARYSECAQDSAARVISAYSTSFGMAARLLDRRIRPHVRNVYGLVRVADEIVDGAAAEAGLDAAALGALLDGLEAETLHAIDVGYSANLVVHAFACSARYAGIGSDLVTPFFDSMRRDLDPRAYRSGEIGTYIYGSAEVVGLMCLRIFLADHVVGEEERTRLEDGARRLGAAFQKVNFLRDLAADWETLGRNYFPDIDPNGLTETQKLGLVDDIDADLAAARAVIPDLPRGARGAVAAAHGLFAALNERIRATPADRLMRSRVRVAGGAKLRILAEASLGRVTAQARSTA</sequence>
<keyword evidence="2" id="KW-0808">Transferase</keyword>
<dbReference type="SFLD" id="SFLDG01018">
    <property type="entry name" value="Squalene/Phytoene_Synthase_Lik"/>
    <property type="match status" value="1"/>
</dbReference>
<keyword evidence="4" id="KW-1185">Reference proteome</keyword>
<dbReference type="InterPro" id="IPR019845">
    <property type="entry name" value="Squalene/phytoene_synthase_CS"/>
</dbReference>
<organism evidence="3 4">
    <name type="scientific">Microbacterium rhizosphaerae</name>
    <dbReference type="NCBI Taxonomy" id="1678237"/>
    <lineage>
        <taxon>Bacteria</taxon>
        <taxon>Bacillati</taxon>
        <taxon>Actinomycetota</taxon>
        <taxon>Actinomycetes</taxon>
        <taxon>Micrococcales</taxon>
        <taxon>Microbacteriaceae</taxon>
        <taxon>Microbacterium</taxon>
    </lineage>
</organism>
<name>A0ABZ0SI44_9MICO</name>
<reference evidence="3 4" key="1">
    <citation type="submission" date="2023-11" db="EMBL/GenBank/DDBJ databases">
        <title>Genome sequence of Microbacterium rhizosphaerae KACC 19337.</title>
        <authorList>
            <person name="Choi H."/>
            <person name="Kim S."/>
            <person name="Kim Y."/>
            <person name="Kwon S.-W."/>
            <person name="Heo J."/>
        </authorList>
    </citation>
    <scope>NUCLEOTIDE SEQUENCE [LARGE SCALE GENOMIC DNA]</scope>
    <source>
        <strain evidence="3 4">KACC 19337</strain>
    </source>
</reference>